<dbReference type="PROSITE" id="PS50017">
    <property type="entry name" value="DEATH_DOMAIN"/>
    <property type="match status" value="1"/>
</dbReference>
<dbReference type="AlphaFoldDB" id="A0A6F9DH42"/>
<evidence type="ECO:0000256" key="1">
    <source>
        <dbReference type="SAM" id="Coils"/>
    </source>
</evidence>
<reference evidence="4" key="1">
    <citation type="submission" date="2020-04" db="EMBL/GenBank/DDBJ databases">
        <authorList>
            <person name="Neveu A P."/>
        </authorList>
    </citation>
    <scope>NUCLEOTIDE SEQUENCE</scope>
    <source>
        <tissue evidence="4">Whole embryo</tissue>
    </source>
</reference>
<evidence type="ECO:0000256" key="2">
    <source>
        <dbReference type="SAM" id="MobiDB-lite"/>
    </source>
</evidence>
<sequence length="684" mass="78707">MRPADYSKLKAMDIRGGHLSLDEIHKSIESTLKSIKQQHKEIEDSTCDVAGLKKLAAQVCRPISDTVRQHSACSLDSLRLMLSLHESVVRATITGSPINESISRLNPDVKDDVITRNPAHSGVCTLPPVVRTAHVNIPKQRSSFPLTLRYPPILNTSLSPSVSRGSTHLTSPKRRNTPPGRDHVEISERHDALRRYIDEVDRHIRTLQVTFSTFTQRVLVPLQTFCKLQRGSGKLQQRDGERSKENTEENIVRSKTGDLHQSEMVIVQTMNRIRELLWPPQDGVSAELFSDSGLSKKIADEVVDCERFPVLRLLPDVLCKFGEVLQKSSFWLKRDILYTQNAKSALNRAHRRYVKTERLWQEARQSHRQLLGEWEHMNAEVHTNSTRLETLGHDIDMLREDLDRSQDQRRTLEIKLRTTSDNIDHLRARHRALRKRIIMLGTKIEQRERNYDFMESRVRSQRADQDAMQEKIRISEEYAGSLQSKMEQFYNSRAAWNRRYLEKSDPEILRTRLQSVQLRIPLPAVREKTFILKSKLDNIREAFTYIEDGLEENDVHWSTLCYQLKWPDQIVHTLPDIKTRKTKTVAQHKDLSTDSDDSSSTSSASSTSAGKSAPTVVRAELRAAQKIVDSIKQRFPNDHTQQRSFMLRLWLRCNGQKATIEMLAGGLRAAKLFDLASYIERLVT</sequence>
<dbReference type="Gene3D" id="1.10.533.10">
    <property type="entry name" value="Death Domain, Fas"/>
    <property type="match status" value="1"/>
</dbReference>
<dbReference type="EMBL" id="LR786870">
    <property type="protein sequence ID" value="CAB3262732.1"/>
    <property type="molecule type" value="mRNA"/>
</dbReference>
<dbReference type="SUPFAM" id="SSF47986">
    <property type="entry name" value="DEATH domain"/>
    <property type="match status" value="1"/>
</dbReference>
<feature type="domain" description="Death" evidence="3">
    <location>
        <begin position="620"/>
        <end position="683"/>
    </location>
</feature>
<feature type="compositionally biased region" description="Polar residues" evidence="2">
    <location>
        <begin position="159"/>
        <end position="170"/>
    </location>
</feature>
<proteinExistence type="evidence at transcript level"/>
<accession>A0A6F9DH42</accession>
<feature type="compositionally biased region" description="Low complexity" evidence="2">
    <location>
        <begin position="598"/>
        <end position="609"/>
    </location>
</feature>
<evidence type="ECO:0000313" key="4">
    <source>
        <dbReference type="EMBL" id="CAB3262732.1"/>
    </source>
</evidence>
<feature type="region of interest" description="Disordered" evidence="2">
    <location>
        <begin position="582"/>
        <end position="615"/>
    </location>
</feature>
<dbReference type="InterPro" id="IPR000488">
    <property type="entry name" value="Death_dom"/>
</dbReference>
<name>A0A6F9DH42_9ASCI</name>
<feature type="coiled-coil region" evidence="1">
    <location>
        <begin position="388"/>
        <end position="436"/>
    </location>
</feature>
<feature type="compositionally biased region" description="Basic and acidic residues" evidence="2">
    <location>
        <begin position="236"/>
        <end position="252"/>
    </location>
</feature>
<dbReference type="SUPFAM" id="SSF57997">
    <property type="entry name" value="Tropomyosin"/>
    <property type="match status" value="1"/>
</dbReference>
<dbReference type="CDD" id="cd01670">
    <property type="entry name" value="Death"/>
    <property type="match status" value="1"/>
</dbReference>
<organism evidence="4">
    <name type="scientific">Phallusia mammillata</name>
    <dbReference type="NCBI Taxonomy" id="59560"/>
    <lineage>
        <taxon>Eukaryota</taxon>
        <taxon>Metazoa</taxon>
        <taxon>Chordata</taxon>
        <taxon>Tunicata</taxon>
        <taxon>Ascidiacea</taxon>
        <taxon>Phlebobranchia</taxon>
        <taxon>Ascidiidae</taxon>
        <taxon>Phallusia</taxon>
    </lineage>
</organism>
<protein>
    <submittedName>
        <fullName evidence="4">Uncharacterized protein LOC100182455</fullName>
    </submittedName>
</protein>
<dbReference type="GO" id="GO:0007165">
    <property type="term" value="P:signal transduction"/>
    <property type="evidence" value="ECO:0007669"/>
    <property type="project" value="InterPro"/>
</dbReference>
<dbReference type="InterPro" id="IPR011029">
    <property type="entry name" value="DEATH-like_dom_sf"/>
</dbReference>
<evidence type="ECO:0000259" key="3">
    <source>
        <dbReference type="PROSITE" id="PS50017"/>
    </source>
</evidence>
<feature type="region of interest" description="Disordered" evidence="2">
    <location>
        <begin position="233"/>
        <end position="252"/>
    </location>
</feature>
<feature type="region of interest" description="Disordered" evidence="2">
    <location>
        <begin position="159"/>
        <end position="183"/>
    </location>
</feature>
<keyword evidence="1" id="KW-0175">Coiled coil</keyword>
<gene>
    <name evidence="4" type="primary">LOC100182455-001</name>
</gene>